<keyword evidence="7" id="KW-0804">Transcription</keyword>
<evidence type="ECO:0000256" key="5">
    <source>
        <dbReference type="ARBA" id="ARBA00023015"/>
    </source>
</evidence>
<dbReference type="PANTHER" id="PTHR13006:SF9">
    <property type="entry name" value="GLUCOSE TRANSPORTER 4 ENHANCER FACTOR, ISOFORM G"/>
    <property type="match status" value="1"/>
</dbReference>
<dbReference type="SMART" id="SM01366">
    <property type="entry name" value="c-clamp"/>
    <property type="match status" value="1"/>
</dbReference>
<evidence type="ECO:0000256" key="6">
    <source>
        <dbReference type="ARBA" id="ARBA00023125"/>
    </source>
</evidence>
<keyword evidence="5" id="KW-0805">Transcription regulation</keyword>
<dbReference type="GO" id="GO:0005634">
    <property type="term" value="C:nucleus"/>
    <property type="evidence" value="ECO:0007669"/>
    <property type="project" value="UniProtKB-SubCell"/>
</dbReference>
<evidence type="ECO:0000313" key="12">
    <source>
        <dbReference type="Proteomes" id="UP001165740"/>
    </source>
</evidence>
<proteinExistence type="predicted"/>
<dbReference type="AlphaFoldDB" id="A0A9W2Z836"/>
<dbReference type="SUPFAM" id="SSF63748">
    <property type="entry name" value="Tudor/PWWP/MBT"/>
    <property type="match status" value="1"/>
</dbReference>
<name>A0A9W2Z836_BIOGL</name>
<sequence>MFGNKRLAKRSIVGTRVSALWPQDGRFYPGIIQSQLSEDTITSSGVYVVKFNDGHCLNIKSKLIIGHGFQPITSVTLKWGQKVFITLNGREVSGVVLRHSRETDEVVINVRTPSGETFEASRRLEDVRLLESRKSARLVDQPDTDYSKLADLQLGNVMSEYQGHKKRVPSHVIDVPLADSDKNERHRRQRHLSEDLPDNDHGGDFCDVEMMDERIAAMVLTSLSVSPKSPSVGQQHSHTHTGSKDYLDTQLTCPDSHLSSSVASSGFYSGHSERDDHSPPLPPLSESAPALMGYQPPTPASDDDSSNSSGRLLICEEEEDIVYKCTWRGCKETCTSRNQMERHIRRQHFNRDSDLELTDNEEDFHYTEVNVSSQSINTMTKSFAAMNTSSRSPLEENRSRHASEDLVSVSAASVPASSNKSSLSPEAAVYVINNVGDGVKKVMDHDYQRKNAKIALASSVPTGNLVLNVEQPKSLPIAISEGQIQKSLSWQIHSSPSGHLISPPQRPNKPTPQERLHQHQAQSPKSGMPPTTFKVAQHRRPRSEVRKCRKVYGMENRDQWCTQCKWKKACTRFID</sequence>
<keyword evidence="4" id="KW-0862">Zinc</keyword>
<evidence type="ECO:0000256" key="8">
    <source>
        <dbReference type="ARBA" id="ARBA00023242"/>
    </source>
</evidence>
<evidence type="ECO:0000256" key="3">
    <source>
        <dbReference type="ARBA" id="ARBA00022771"/>
    </source>
</evidence>
<dbReference type="GO" id="GO:0000978">
    <property type="term" value="F:RNA polymerase II cis-regulatory region sequence-specific DNA binding"/>
    <property type="evidence" value="ECO:0007669"/>
    <property type="project" value="TreeGrafter"/>
</dbReference>
<organism evidence="12 13">
    <name type="scientific">Biomphalaria glabrata</name>
    <name type="common">Bloodfluke planorb</name>
    <name type="synonym">Freshwater snail</name>
    <dbReference type="NCBI Taxonomy" id="6526"/>
    <lineage>
        <taxon>Eukaryota</taxon>
        <taxon>Metazoa</taxon>
        <taxon>Spiralia</taxon>
        <taxon>Lophotrochozoa</taxon>
        <taxon>Mollusca</taxon>
        <taxon>Gastropoda</taxon>
        <taxon>Heterobranchia</taxon>
        <taxon>Euthyneura</taxon>
        <taxon>Panpulmonata</taxon>
        <taxon>Hygrophila</taxon>
        <taxon>Lymnaeoidea</taxon>
        <taxon>Planorbidae</taxon>
        <taxon>Biomphalaria</taxon>
    </lineage>
</organism>
<feature type="compositionally biased region" description="Low complexity" evidence="10">
    <location>
        <begin position="259"/>
        <end position="270"/>
    </location>
</feature>
<keyword evidence="12" id="KW-1185">Reference proteome</keyword>
<feature type="region of interest" description="Disordered" evidence="10">
    <location>
        <begin position="163"/>
        <end position="205"/>
    </location>
</feature>
<feature type="region of interest" description="Disordered" evidence="10">
    <location>
        <begin position="494"/>
        <end position="544"/>
    </location>
</feature>
<dbReference type="RefSeq" id="XP_055871094.1">
    <property type="nucleotide sequence ID" value="XM_056015119.1"/>
</dbReference>
<dbReference type="InterPro" id="IPR052253">
    <property type="entry name" value="CR1/CR2-DNA-binding_regulator"/>
</dbReference>
<protein>
    <submittedName>
        <fullName evidence="13">Zinc finger protein 704-like</fullName>
    </submittedName>
</protein>
<dbReference type="Proteomes" id="UP001165740">
    <property type="component" value="Chromosome 17"/>
</dbReference>
<evidence type="ECO:0000256" key="2">
    <source>
        <dbReference type="ARBA" id="ARBA00022723"/>
    </source>
</evidence>
<evidence type="ECO:0000256" key="7">
    <source>
        <dbReference type="ARBA" id="ARBA00023163"/>
    </source>
</evidence>
<comment type="subcellular location">
    <subcellularLocation>
        <location evidence="1">Nucleus</location>
    </subcellularLocation>
</comment>
<dbReference type="Gene3D" id="2.30.30.140">
    <property type="match status" value="1"/>
</dbReference>
<evidence type="ECO:0000259" key="11">
    <source>
        <dbReference type="PROSITE" id="PS50157"/>
    </source>
</evidence>
<feature type="region of interest" description="Disordered" evidence="10">
    <location>
        <begin position="226"/>
        <end position="309"/>
    </location>
</feature>
<evidence type="ECO:0000313" key="13">
    <source>
        <dbReference type="RefSeq" id="XP_055871094.1"/>
    </source>
</evidence>
<dbReference type="CDD" id="cd20383">
    <property type="entry name" value="Tudor_53BP1"/>
    <property type="match status" value="1"/>
</dbReference>
<evidence type="ECO:0000256" key="4">
    <source>
        <dbReference type="ARBA" id="ARBA00022833"/>
    </source>
</evidence>
<feature type="compositionally biased region" description="Basic and acidic residues" evidence="10">
    <location>
        <begin position="191"/>
        <end position="204"/>
    </location>
</feature>
<dbReference type="PROSITE" id="PS50157">
    <property type="entry name" value="ZINC_FINGER_C2H2_2"/>
    <property type="match status" value="1"/>
</dbReference>
<feature type="compositionally biased region" description="Polar residues" evidence="10">
    <location>
        <begin position="226"/>
        <end position="236"/>
    </location>
</feature>
<dbReference type="OrthoDB" id="5950721at2759"/>
<dbReference type="SMART" id="SM00355">
    <property type="entry name" value="ZnF_C2H2"/>
    <property type="match status" value="1"/>
</dbReference>
<evidence type="ECO:0000256" key="9">
    <source>
        <dbReference type="PROSITE-ProRule" id="PRU00042"/>
    </source>
</evidence>
<dbReference type="GeneID" id="106055892"/>
<evidence type="ECO:0000256" key="1">
    <source>
        <dbReference type="ARBA" id="ARBA00004123"/>
    </source>
</evidence>
<gene>
    <name evidence="13" type="primary">LOC106055892</name>
</gene>
<keyword evidence="3 9" id="KW-0863">Zinc-finger</keyword>
<keyword evidence="6" id="KW-0238">DNA-binding</keyword>
<dbReference type="Pfam" id="PF15997">
    <property type="entry name" value="DUF4772"/>
    <property type="match status" value="1"/>
</dbReference>
<dbReference type="InterPro" id="IPR013087">
    <property type="entry name" value="Znf_C2H2_type"/>
</dbReference>
<keyword evidence="8" id="KW-0539">Nucleus</keyword>
<dbReference type="GO" id="GO:0003700">
    <property type="term" value="F:DNA-binding transcription factor activity"/>
    <property type="evidence" value="ECO:0007669"/>
    <property type="project" value="TreeGrafter"/>
</dbReference>
<keyword evidence="2" id="KW-0479">Metal-binding</keyword>
<dbReference type="OMA" id="DHDYQRK"/>
<accession>A0A9W2Z836</accession>
<feature type="domain" description="C2H2-type" evidence="11">
    <location>
        <begin position="323"/>
        <end position="353"/>
    </location>
</feature>
<dbReference type="InterPro" id="IPR031940">
    <property type="entry name" value="DUF4772"/>
</dbReference>
<dbReference type="GO" id="GO:0008270">
    <property type="term" value="F:zinc ion binding"/>
    <property type="evidence" value="ECO:0007669"/>
    <property type="project" value="UniProtKB-KW"/>
</dbReference>
<dbReference type="PROSITE" id="PS00028">
    <property type="entry name" value="ZINC_FINGER_C2H2_1"/>
    <property type="match status" value="1"/>
</dbReference>
<dbReference type="PANTHER" id="PTHR13006">
    <property type="entry name" value="PAPILLOMAVIRUS REGULATORY FACTOR PRF-1"/>
    <property type="match status" value="1"/>
</dbReference>
<reference evidence="13" key="1">
    <citation type="submission" date="2025-08" db="UniProtKB">
        <authorList>
            <consortium name="RefSeq"/>
        </authorList>
    </citation>
    <scope>IDENTIFICATION</scope>
</reference>
<dbReference type="GO" id="GO:0006357">
    <property type="term" value="P:regulation of transcription by RNA polymerase II"/>
    <property type="evidence" value="ECO:0007669"/>
    <property type="project" value="TreeGrafter"/>
</dbReference>
<evidence type="ECO:0000256" key="10">
    <source>
        <dbReference type="SAM" id="MobiDB-lite"/>
    </source>
</evidence>